<reference evidence="1" key="2">
    <citation type="journal article" date="2015" name="Data Brief">
        <title>Shoot transcriptome of the giant reed, Arundo donax.</title>
        <authorList>
            <person name="Barrero R.A."/>
            <person name="Guerrero F.D."/>
            <person name="Moolhuijzen P."/>
            <person name="Goolsby J.A."/>
            <person name="Tidwell J."/>
            <person name="Bellgard S.E."/>
            <person name="Bellgard M.I."/>
        </authorList>
    </citation>
    <scope>NUCLEOTIDE SEQUENCE</scope>
    <source>
        <tissue evidence="1">Shoot tissue taken approximately 20 cm above the soil surface</tissue>
    </source>
</reference>
<organism evidence="1">
    <name type="scientific">Arundo donax</name>
    <name type="common">Giant reed</name>
    <name type="synonym">Donax arundinaceus</name>
    <dbReference type="NCBI Taxonomy" id="35708"/>
    <lineage>
        <taxon>Eukaryota</taxon>
        <taxon>Viridiplantae</taxon>
        <taxon>Streptophyta</taxon>
        <taxon>Embryophyta</taxon>
        <taxon>Tracheophyta</taxon>
        <taxon>Spermatophyta</taxon>
        <taxon>Magnoliopsida</taxon>
        <taxon>Liliopsida</taxon>
        <taxon>Poales</taxon>
        <taxon>Poaceae</taxon>
        <taxon>PACMAD clade</taxon>
        <taxon>Arundinoideae</taxon>
        <taxon>Arundineae</taxon>
        <taxon>Arundo</taxon>
    </lineage>
</organism>
<sequence>MLWEHPEKKDIWRSQRHAEDNYFIVCNINNMHVMERDKLV</sequence>
<evidence type="ECO:0000313" key="1">
    <source>
        <dbReference type="EMBL" id="JAD70036.1"/>
    </source>
</evidence>
<name>A0A0A9C3A6_ARUDO</name>
<dbReference type="AlphaFoldDB" id="A0A0A9C3A6"/>
<accession>A0A0A9C3A6</accession>
<dbReference type="EMBL" id="GBRH01227859">
    <property type="protein sequence ID" value="JAD70036.1"/>
    <property type="molecule type" value="Transcribed_RNA"/>
</dbReference>
<reference evidence="1" key="1">
    <citation type="submission" date="2014-09" db="EMBL/GenBank/DDBJ databases">
        <authorList>
            <person name="Magalhaes I.L.F."/>
            <person name="Oliveira U."/>
            <person name="Santos F.R."/>
            <person name="Vidigal T.H.D.A."/>
            <person name="Brescovit A.D."/>
            <person name="Santos A.J."/>
        </authorList>
    </citation>
    <scope>NUCLEOTIDE SEQUENCE</scope>
    <source>
        <tissue evidence="1">Shoot tissue taken approximately 20 cm above the soil surface</tissue>
    </source>
</reference>
<protein>
    <submittedName>
        <fullName evidence="1">Uncharacterized protein</fullName>
    </submittedName>
</protein>
<proteinExistence type="predicted"/>